<dbReference type="Gene3D" id="1.10.10.60">
    <property type="entry name" value="Homeodomain-like"/>
    <property type="match status" value="1"/>
</dbReference>
<reference evidence="3" key="1">
    <citation type="submission" date="2016-11" db="UniProtKB">
        <authorList>
            <consortium name="WormBaseParasite"/>
        </authorList>
    </citation>
    <scope>IDENTIFICATION</scope>
</reference>
<evidence type="ECO:0000313" key="2">
    <source>
        <dbReference type="Proteomes" id="UP000095283"/>
    </source>
</evidence>
<name>A0A1I7WJ09_HETBA</name>
<evidence type="ECO:0000313" key="3">
    <source>
        <dbReference type="WBParaSite" id="Hba_05002"/>
    </source>
</evidence>
<organism evidence="2 3">
    <name type="scientific">Heterorhabditis bacteriophora</name>
    <name type="common">Entomopathogenic nematode worm</name>
    <dbReference type="NCBI Taxonomy" id="37862"/>
    <lineage>
        <taxon>Eukaryota</taxon>
        <taxon>Metazoa</taxon>
        <taxon>Ecdysozoa</taxon>
        <taxon>Nematoda</taxon>
        <taxon>Chromadorea</taxon>
        <taxon>Rhabditida</taxon>
        <taxon>Rhabditina</taxon>
        <taxon>Rhabditomorpha</taxon>
        <taxon>Strongyloidea</taxon>
        <taxon>Heterorhabditidae</taxon>
        <taxon>Heterorhabditis</taxon>
    </lineage>
</organism>
<dbReference type="AlphaFoldDB" id="A0A1I7WJ09"/>
<dbReference type="WBParaSite" id="Hba_05002">
    <property type="protein sequence ID" value="Hba_05002"/>
    <property type="gene ID" value="Hba_05002"/>
</dbReference>
<protein>
    <submittedName>
        <fullName evidence="3">HTH_Tnp_Tc3_1 domain-containing protein</fullName>
    </submittedName>
</protein>
<dbReference type="GO" id="GO:0003677">
    <property type="term" value="F:DNA binding"/>
    <property type="evidence" value="ECO:0007669"/>
    <property type="project" value="InterPro"/>
</dbReference>
<dbReference type="Pfam" id="PF11427">
    <property type="entry name" value="HTH_Tnp_Tc3_1"/>
    <property type="match status" value="1"/>
</dbReference>
<dbReference type="Proteomes" id="UP000095283">
    <property type="component" value="Unplaced"/>
</dbReference>
<evidence type="ECO:0000259" key="1">
    <source>
        <dbReference type="Pfam" id="PF11427"/>
    </source>
</evidence>
<keyword evidence="2" id="KW-1185">Reference proteome</keyword>
<proteinExistence type="predicted"/>
<accession>A0A1I7WJ09</accession>
<feature type="domain" description="Tc3 transposase DNA binding" evidence="1">
    <location>
        <begin position="46"/>
        <end position="92"/>
    </location>
</feature>
<dbReference type="InterPro" id="IPR025898">
    <property type="entry name" value="Tc3_transposase_DNA-bd_dom"/>
</dbReference>
<sequence length="111" mass="13123">MIVNIFFHERKKFIFSFFRNYRALQLEYQVENMPLVDQCRGRKVARGYLFNDIEKTEILTFSDAELNRTEITRKIGRSRNTVANFLRAPGEYEIKKSGERPTKLGKRGKEG</sequence>